<dbReference type="Pfam" id="PF01522">
    <property type="entry name" value="Polysacc_deac_1"/>
    <property type="match status" value="1"/>
</dbReference>
<dbReference type="Gene3D" id="3.20.20.370">
    <property type="entry name" value="Glycoside hydrolase/deacetylase"/>
    <property type="match status" value="1"/>
</dbReference>
<evidence type="ECO:0000259" key="5">
    <source>
        <dbReference type="Pfam" id="PF01522"/>
    </source>
</evidence>
<evidence type="ECO:0000256" key="3">
    <source>
        <dbReference type="ARBA" id="ARBA00020071"/>
    </source>
</evidence>
<accession>A0ABW1S8Z7</accession>
<organism evidence="6 7">
    <name type="scientific">Ponticaulis profundi</name>
    <dbReference type="NCBI Taxonomy" id="2665222"/>
    <lineage>
        <taxon>Bacteria</taxon>
        <taxon>Pseudomonadati</taxon>
        <taxon>Pseudomonadota</taxon>
        <taxon>Alphaproteobacteria</taxon>
        <taxon>Hyphomonadales</taxon>
        <taxon>Hyphomonadaceae</taxon>
        <taxon>Ponticaulis</taxon>
    </lineage>
</organism>
<reference evidence="7" key="1">
    <citation type="journal article" date="2019" name="Int. J. Syst. Evol. Microbiol.">
        <title>The Global Catalogue of Microorganisms (GCM) 10K type strain sequencing project: providing services to taxonomists for standard genome sequencing and annotation.</title>
        <authorList>
            <consortium name="The Broad Institute Genomics Platform"/>
            <consortium name="The Broad Institute Genome Sequencing Center for Infectious Disease"/>
            <person name="Wu L."/>
            <person name="Ma J."/>
        </authorList>
    </citation>
    <scope>NUCLEOTIDE SEQUENCE [LARGE SCALE GENOMIC DNA]</scope>
    <source>
        <strain evidence="7">CGMCC-1.15741</strain>
    </source>
</reference>
<feature type="domain" description="NodB homology" evidence="5">
    <location>
        <begin position="73"/>
        <end position="187"/>
    </location>
</feature>
<name>A0ABW1S8Z7_9PROT</name>
<dbReference type="InterPro" id="IPR011330">
    <property type="entry name" value="Glyco_hydro/deAcase_b/a-brl"/>
</dbReference>
<proteinExistence type="inferred from homology"/>
<dbReference type="PANTHER" id="PTHR43123">
    <property type="entry name" value="POLYSACCHARIDE DEACETYLASE-RELATED"/>
    <property type="match status" value="1"/>
</dbReference>
<evidence type="ECO:0000313" key="6">
    <source>
        <dbReference type="EMBL" id="MFC6197704.1"/>
    </source>
</evidence>
<dbReference type="Proteomes" id="UP001596303">
    <property type="component" value="Unassembled WGS sequence"/>
</dbReference>
<evidence type="ECO:0000256" key="1">
    <source>
        <dbReference type="ARBA" id="ARBA00003236"/>
    </source>
</evidence>
<dbReference type="RefSeq" id="WP_377376981.1">
    <property type="nucleotide sequence ID" value="NZ_JBHSSW010000005.1"/>
</dbReference>
<protein>
    <recommendedName>
        <fullName evidence="3">Chitooligosaccharide deacetylase</fullName>
    </recommendedName>
    <alternativeName>
        <fullName evidence="4">Nodulation protein B</fullName>
    </alternativeName>
</protein>
<dbReference type="EMBL" id="JBHSSW010000005">
    <property type="protein sequence ID" value="MFC6197704.1"/>
    <property type="molecule type" value="Genomic_DNA"/>
</dbReference>
<evidence type="ECO:0000256" key="2">
    <source>
        <dbReference type="ARBA" id="ARBA00010973"/>
    </source>
</evidence>
<dbReference type="SUPFAM" id="SSF88713">
    <property type="entry name" value="Glycoside hydrolase/deacetylase"/>
    <property type="match status" value="1"/>
</dbReference>
<keyword evidence="7" id="KW-1185">Reference proteome</keyword>
<dbReference type="InterPro" id="IPR002509">
    <property type="entry name" value="NODB_dom"/>
</dbReference>
<sequence>MSYLEYPKRAYGNDHDLYPWSYSAQREPVRLDDGTRLDAFIVVPLEFFPLNPSGKPFKHPGAMVTPYPDLRHYTTRDYGLRVGVFRILKALRAEGLKAVFPVNAVLLDRVKPLIETVLADGHEIAAHGVSTDHIHYAGLSEADEEAYIVETKALFEKHGLSPKVWMSPARNESYNTPELLAKHGFTTLLDWEMDQRPVEMKTAAGSLTCLPNHFELNDFNLLITKRQSEDEWEAEITEAARYLLAEYDRFGSQVFGFTLTPYVSGLPFRIHALKGILKVLAGLEGVRVSTASEISANWSK</sequence>
<dbReference type="PANTHER" id="PTHR43123:SF4">
    <property type="entry name" value="POLYSACCHARIDE DEACETYLASE"/>
    <property type="match status" value="1"/>
</dbReference>
<comment type="function">
    <text evidence="1">Is involved in generating a small heat-stable compound (Nod), an acylated oligomer of N-acetylglucosamine, that stimulates mitosis in various plant protoplasts.</text>
</comment>
<evidence type="ECO:0000256" key="4">
    <source>
        <dbReference type="ARBA" id="ARBA00032976"/>
    </source>
</evidence>
<comment type="caution">
    <text evidence="6">The sequence shown here is derived from an EMBL/GenBank/DDBJ whole genome shotgun (WGS) entry which is preliminary data.</text>
</comment>
<evidence type="ECO:0000313" key="7">
    <source>
        <dbReference type="Proteomes" id="UP001596303"/>
    </source>
</evidence>
<gene>
    <name evidence="6" type="ORF">ACFQDM_06415</name>
</gene>
<comment type="similarity">
    <text evidence="2">Belongs to the polysaccharide deacetylase family.</text>
</comment>